<dbReference type="GO" id="GO:0045505">
    <property type="term" value="F:dynein intermediate chain binding"/>
    <property type="evidence" value="ECO:0007669"/>
    <property type="project" value="TreeGrafter"/>
</dbReference>
<proteinExistence type="inferred from homology"/>
<dbReference type="SMART" id="SM01375">
    <property type="entry name" value="Dynein_light"/>
    <property type="match status" value="1"/>
</dbReference>
<keyword evidence="14" id="KW-0539">Nucleus</keyword>
<comment type="function">
    <text evidence="15">Acts as one of several non-catalytic accessory components of the cytoplasmic dynein complex that are thought to be involved in linking dynein to cargos and to adapter proteins that regulate dynein function. Cytoplasmic dynein acts as a motor for the intracellular retrograde motility of vesicles and organelles along microtubules. May play a role in changing or maintaining the spatial distribution of cytoskeletal structures.</text>
</comment>
<dbReference type="GO" id="GO:0015031">
    <property type="term" value="P:protein transport"/>
    <property type="evidence" value="ECO:0007669"/>
    <property type="project" value="UniProtKB-KW"/>
</dbReference>
<evidence type="ECO:0000256" key="7">
    <source>
        <dbReference type="ARBA" id="ARBA00022816"/>
    </source>
</evidence>
<evidence type="ECO:0000256" key="5">
    <source>
        <dbReference type="ARBA" id="ARBA00022490"/>
    </source>
</evidence>
<accession>A0AAV5QWC3</accession>
<comment type="caution">
    <text evidence="16">The sequence shown here is derived from an EMBL/GenBank/DDBJ whole genome shotgun (WGS) entry which is preliminary data.</text>
</comment>
<comment type="subunit">
    <text evidence="15">Cytoplasmic dynein consists of two catalytic heavy chains (HCs) and a number of non-catalytic subunits which present intermediate chains (ICs), light intermediate chains (LICs) and light chains (LCs).</text>
</comment>
<dbReference type="AlphaFoldDB" id="A0AAV5QWC3"/>
<dbReference type="GO" id="GO:0005874">
    <property type="term" value="C:microtubule"/>
    <property type="evidence" value="ECO:0007669"/>
    <property type="project" value="UniProtKB-KW"/>
</dbReference>
<sequence>MTNESKTMEQKRVIKSVDMSQELQDYVFDKIAELSKDGEKPEKEVASLLKKDLDENQGHVWHVIVGTDFGSYITHEAGKFIYFYIGERAYMVFKTG</sequence>
<dbReference type="GO" id="GO:0005868">
    <property type="term" value="C:cytoplasmic dynein complex"/>
    <property type="evidence" value="ECO:0007669"/>
    <property type="project" value="TreeGrafter"/>
</dbReference>
<evidence type="ECO:0000313" key="16">
    <source>
        <dbReference type="EMBL" id="GMM38398.1"/>
    </source>
</evidence>
<evidence type="ECO:0000256" key="12">
    <source>
        <dbReference type="ARBA" id="ARBA00023175"/>
    </source>
</evidence>
<protein>
    <recommendedName>
        <fullName evidence="15">Dynein light chain</fullName>
    </recommendedName>
</protein>
<dbReference type="GO" id="GO:0007017">
    <property type="term" value="P:microtubule-based process"/>
    <property type="evidence" value="ECO:0007669"/>
    <property type="project" value="InterPro"/>
</dbReference>
<reference evidence="16 17" key="1">
    <citation type="journal article" date="2023" name="Elife">
        <title>Identification of key yeast species and microbe-microbe interactions impacting larval growth of Drosophila in the wild.</title>
        <authorList>
            <person name="Mure A."/>
            <person name="Sugiura Y."/>
            <person name="Maeda R."/>
            <person name="Honda K."/>
            <person name="Sakurai N."/>
            <person name="Takahashi Y."/>
            <person name="Watada M."/>
            <person name="Katoh T."/>
            <person name="Gotoh A."/>
            <person name="Gotoh Y."/>
            <person name="Taniguchi I."/>
            <person name="Nakamura K."/>
            <person name="Hayashi T."/>
            <person name="Katayama T."/>
            <person name="Uemura T."/>
            <person name="Hattori Y."/>
        </authorList>
    </citation>
    <scope>NUCLEOTIDE SEQUENCE [LARGE SCALE GENOMIC DNA]</scope>
    <source>
        <strain evidence="16 17">SC-9</strain>
    </source>
</reference>
<gene>
    <name evidence="16" type="ORF">DASC09_057370</name>
</gene>
<keyword evidence="6 15" id="KW-0493">Microtubule</keyword>
<comment type="similarity">
    <text evidence="3 15">Belongs to the dynein light chain family.</text>
</comment>
<dbReference type="RefSeq" id="XP_064855393.1">
    <property type="nucleotide sequence ID" value="XM_064999321.1"/>
</dbReference>
<dbReference type="Gene3D" id="3.30.740.10">
    <property type="entry name" value="Protein Inhibitor Of Neuronal Nitric Oxide Synthase"/>
    <property type="match status" value="1"/>
</dbReference>
<dbReference type="FunFam" id="3.30.740.10:FF:000005">
    <property type="entry name" value="Dynein light chain"/>
    <property type="match status" value="1"/>
</dbReference>
<evidence type="ECO:0000256" key="15">
    <source>
        <dbReference type="RuleBase" id="RU365010"/>
    </source>
</evidence>
<evidence type="ECO:0000256" key="10">
    <source>
        <dbReference type="ARBA" id="ARBA00023017"/>
    </source>
</evidence>
<dbReference type="EMBL" id="BTFZ01000020">
    <property type="protein sequence ID" value="GMM38398.1"/>
    <property type="molecule type" value="Genomic_DNA"/>
</dbReference>
<comment type="subcellular location">
    <subcellularLocation>
        <location evidence="1 15">Cytoplasm</location>
        <location evidence="1 15">Cytoskeleton</location>
    </subcellularLocation>
    <subcellularLocation>
        <location evidence="2">Nucleus</location>
        <location evidence="2">Nuclear pore complex</location>
    </subcellularLocation>
</comment>
<evidence type="ECO:0000256" key="14">
    <source>
        <dbReference type="ARBA" id="ARBA00023242"/>
    </source>
</evidence>
<dbReference type="GO" id="GO:0005643">
    <property type="term" value="C:nuclear pore"/>
    <property type="evidence" value="ECO:0007669"/>
    <property type="project" value="UniProtKB-SubCell"/>
</dbReference>
<keyword evidence="17" id="KW-1185">Reference proteome</keyword>
<keyword evidence="11" id="KW-0906">Nuclear pore complex</keyword>
<dbReference type="GO" id="GO:0051028">
    <property type="term" value="P:mRNA transport"/>
    <property type="evidence" value="ECO:0007669"/>
    <property type="project" value="UniProtKB-KW"/>
</dbReference>
<evidence type="ECO:0000256" key="3">
    <source>
        <dbReference type="ARBA" id="ARBA00010156"/>
    </source>
</evidence>
<dbReference type="PANTHER" id="PTHR11886:SF35">
    <property type="entry name" value="DYNEIN LIGHT CHAIN"/>
    <property type="match status" value="1"/>
</dbReference>
<keyword evidence="4 15" id="KW-0813">Transport</keyword>
<evidence type="ECO:0000256" key="6">
    <source>
        <dbReference type="ARBA" id="ARBA00022701"/>
    </source>
</evidence>
<evidence type="ECO:0000256" key="2">
    <source>
        <dbReference type="ARBA" id="ARBA00004567"/>
    </source>
</evidence>
<dbReference type="PANTHER" id="PTHR11886">
    <property type="entry name" value="DYNEIN LIGHT CHAIN"/>
    <property type="match status" value="1"/>
</dbReference>
<dbReference type="Proteomes" id="UP001360560">
    <property type="component" value="Unassembled WGS sequence"/>
</dbReference>
<evidence type="ECO:0000256" key="4">
    <source>
        <dbReference type="ARBA" id="ARBA00022448"/>
    </source>
</evidence>
<keyword evidence="13 15" id="KW-0206">Cytoskeleton</keyword>
<keyword evidence="8" id="KW-0653">Protein transport</keyword>
<organism evidence="16 17">
    <name type="scientific">Saccharomycopsis crataegensis</name>
    <dbReference type="NCBI Taxonomy" id="43959"/>
    <lineage>
        <taxon>Eukaryota</taxon>
        <taxon>Fungi</taxon>
        <taxon>Dikarya</taxon>
        <taxon>Ascomycota</taxon>
        <taxon>Saccharomycotina</taxon>
        <taxon>Saccharomycetes</taxon>
        <taxon>Saccharomycopsidaceae</taxon>
        <taxon>Saccharomycopsis</taxon>
    </lineage>
</organism>
<evidence type="ECO:0000256" key="11">
    <source>
        <dbReference type="ARBA" id="ARBA00023132"/>
    </source>
</evidence>
<keyword evidence="5 15" id="KW-0963">Cytoplasm</keyword>
<dbReference type="SUPFAM" id="SSF54648">
    <property type="entry name" value="DLC"/>
    <property type="match status" value="1"/>
</dbReference>
<keyword evidence="7" id="KW-0509">mRNA transport</keyword>
<evidence type="ECO:0000256" key="1">
    <source>
        <dbReference type="ARBA" id="ARBA00004245"/>
    </source>
</evidence>
<dbReference type="InterPro" id="IPR001372">
    <property type="entry name" value="Dynein_light_chain_typ-1/2"/>
</dbReference>
<keyword evidence="9" id="KW-0811">Translocation</keyword>
<evidence type="ECO:0000313" key="17">
    <source>
        <dbReference type="Proteomes" id="UP001360560"/>
    </source>
</evidence>
<dbReference type="Pfam" id="PF01221">
    <property type="entry name" value="Dynein_light"/>
    <property type="match status" value="1"/>
</dbReference>
<keyword evidence="12 15" id="KW-0505">Motor protein</keyword>
<dbReference type="InterPro" id="IPR037177">
    <property type="entry name" value="DLC_sf"/>
</dbReference>
<evidence type="ECO:0000256" key="8">
    <source>
        <dbReference type="ARBA" id="ARBA00022927"/>
    </source>
</evidence>
<name>A0AAV5QWC3_9ASCO</name>
<evidence type="ECO:0000256" key="13">
    <source>
        <dbReference type="ARBA" id="ARBA00023212"/>
    </source>
</evidence>
<evidence type="ECO:0000256" key="9">
    <source>
        <dbReference type="ARBA" id="ARBA00023010"/>
    </source>
</evidence>
<dbReference type="GeneID" id="90076386"/>
<keyword evidence="10 15" id="KW-0243">Dynein</keyword>